<feature type="chain" id="PRO_5012070660" description="Transcobalamin-like C-terminal domain-containing protein" evidence="1">
    <location>
        <begin position="26"/>
        <end position="312"/>
    </location>
</feature>
<dbReference type="EMBL" id="FRAG01000043">
    <property type="protein sequence ID" value="SHK28968.1"/>
    <property type="molecule type" value="Genomic_DNA"/>
</dbReference>
<gene>
    <name evidence="3" type="ORF">SAMN02745912_02883</name>
</gene>
<evidence type="ECO:0000259" key="2">
    <source>
        <dbReference type="Pfam" id="PF14478"/>
    </source>
</evidence>
<dbReference type="PROSITE" id="PS51257">
    <property type="entry name" value="PROKAR_LIPOPROTEIN"/>
    <property type="match status" value="1"/>
</dbReference>
<proteinExistence type="predicted"/>
<keyword evidence="4" id="KW-1185">Reference proteome</keyword>
<feature type="signal peptide" evidence="1">
    <location>
        <begin position="1"/>
        <end position="25"/>
    </location>
</feature>
<protein>
    <recommendedName>
        <fullName evidence="2">Transcobalamin-like C-terminal domain-containing protein</fullName>
    </recommendedName>
</protein>
<name>A0A1M6R9G3_PARC5</name>
<feature type="domain" description="Transcobalamin-like C-terminal" evidence="2">
    <location>
        <begin position="55"/>
        <end position="126"/>
    </location>
</feature>
<sequence length="312" mass="35315">MRKVLLACLLIIITLSLIGCSEKSASENGVVNVVVSKDFGKEKLEDKNIDILDDVSVMEVMEENFDIETAYGGGFINAINGLKSGFTGVKDKRKTDWFYYVNGILAGVGAREYHLKPDDIVIWDYHDWSNNTYGSSIIGAYPMNFINGHADNVLKTEIIYEKNFEEESRKLLGFLKERGLKDIEIRELDEEQLEDGQINSIVIGRWNDVSKLSYINHIYENGDKFGLFFKAEKSIQALNEKGDISKEYERGAIITSVIKEYGLTGTIWLITGNDDNFIKKAVKLLYEDPEKIRGAFSVIIIDDNIIDIPVKK</sequence>
<dbReference type="Proteomes" id="UP000184465">
    <property type="component" value="Unassembled WGS sequence"/>
</dbReference>
<dbReference type="InterPro" id="IPR027954">
    <property type="entry name" value="Transcobalamin-like_C"/>
</dbReference>
<reference evidence="3 4" key="1">
    <citation type="submission" date="2016-11" db="EMBL/GenBank/DDBJ databases">
        <authorList>
            <person name="Jaros S."/>
            <person name="Januszkiewicz K."/>
            <person name="Wedrychowicz H."/>
        </authorList>
    </citation>
    <scope>NUCLEOTIDE SEQUENCE [LARGE SCALE GENOMIC DNA]</scope>
    <source>
        <strain evidence="3 4">DSM 15212</strain>
    </source>
</reference>
<evidence type="ECO:0000313" key="3">
    <source>
        <dbReference type="EMBL" id="SHK28968.1"/>
    </source>
</evidence>
<accession>A0A1M6R9G3</accession>
<dbReference type="Gene3D" id="2.170.130.30">
    <property type="match status" value="1"/>
</dbReference>
<keyword evidence="1" id="KW-0732">Signal</keyword>
<evidence type="ECO:0000313" key="4">
    <source>
        <dbReference type="Proteomes" id="UP000184465"/>
    </source>
</evidence>
<evidence type="ECO:0000256" key="1">
    <source>
        <dbReference type="SAM" id="SignalP"/>
    </source>
</evidence>
<dbReference type="RefSeq" id="WP_073151537.1">
    <property type="nucleotide sequence ID" value="NZ_FRAG01000043.1"/>
</dbReference>
<dbReference type="STRING" id="1121301.SAMN02745912_02883"/>
<dbReference type="OrthoDB" id="1806555at2"/>
<dbReference type="AlphaFoldDB" id="A0A1M6R9G3"/>
<organism evidence="3 4">
    <name type="scientific">Paramaledivibacter caminithermalis (strain DSM 15212 / CIP 107654 / DViRD3)</name>
    <name type="common">Clostridium caminithermale</name>
    <dbReference type="NCBI Taxonomy" id="1121301"/>
    <lineage>
        <taxon>Bacteria</taxon>
        <taxon>Bacillati</taxon>
        <taxon>Bacillota</taxon>
        <taxon>Clostridia</taxon>
        <taxon>Peptostreptococcales</taxon>
        <taxon>Caminicellaceae</taxon>
        <taxon>Paramaledivibacter</taxon>
    </lineage>
</organism>
<dbReference type="Pfam" id="PF14478">
    <property type="entry name" value="DUF4430"/>
    <property type="match status" value="1"/>
</dbReference>